<keyword evidence="4" id="KW-0720">Serine protease</keyword>
<dbReference type="InterPro" id="IPR050131">
    <property type="entry name" value="Peptidase_S8_subtilisin-like"/>
</dbReference>
<dbReference type="Gene3D" id="2.60.40.1120">
    <property type="entry name" value="Carboxypeptidase-like, regulatory domain"/>
    <property type="match status" value="2"/>
</dbReference>
<dbReference type="GO" id="GO:0004252">
    <property type="term" value="F:serine-type endopeptidase activity"/>
    <property type="evidence" value="ECO:0007669"/>
    <property type="project" value="InterPro"/>
</dbReference>
<dbReference type="GO" id="GO:0006508">
    <property type="term" value="P:proteolysis"/>
    <property type="evidence" value="ECO:0007669"/>
    <property type="project" value="UniProtKB-KW"/>
</dbReference>
<evidence type="ECO:0000256" key="1">
    <source>
        <dbReference type="ARBA" id="ARBA00011073"/>
    </source>
</evidence>
<keyword evidence="3" id="KW-0378">Hydrolase</keyword>
<dbReference type="InterPro" id="IPR023828">
    <property type="entry name" value="Peptidase_S8_Ser-AS"/>
</dbReference>
<dbReference type="PROSITE" id="PS00137">
    <property type="entry name" value="SUBTILASE_HIS"/>
    <property type="match status" value="1"/>
</dbReference>
<sequence length="1425" mass="151312">MGIIKFMQRRLSFILLSLVVAIGLAALVIFNAAQFSPIQAAQPEAIIAPELLEALADGAAVRFIADMATTADLSKIATVPTGEHTAVLDTLQQTAVSSQAAPLNAFNNLAKAGAVTAVRPLWIVNSIAASGNLTAVLAIANTSGVRQVRLDIVVDIINPSSSPTATLLAPTVAVVTGPVASWGIQQINAPSVWHGLGIDGGGVTVAIMDTGVDWQHPDLAENYRGNLGGGLVDHSGNWYNAVFPTDTIPIDNIGHGTHVAGTAVGHNGIGVAPGAQWIGVNVADPLGFIFESDVHAGFEWLLAPNGDVSLAPDVVNNSWGSTLSSDIFAEDIIALQAANIMVVFSAGNSGPFPATIGYPGGYPEVLAVGASDELDEVAWFSSRGPSAQTEEPKPWIVAPGTQILSSLPDGEYGLFNGTSMAAPHVVGTIGLLLDANPSLTRGEINQILAETAVPISTTHPNYDSGWGRLDAYAAVSGQTAVGWLAGQVTSGGQPLPNVVVTITTPSGGMLPFVTDVNGRYAATLQSGSYSVSSQPFGYTQSSASGLGVTAGQTTTENIALTLLPNGQVQGIVRVANSYAPLPNALVEVVNTPVQVLTDGSGTFNLTLPEGSYELVVTKTGYERQRAELLIVANTAVVQYFFLTDAPTILLVDGGQWYFSSQEAPYAEALTTLNYSFDIWTIRHPIEDVPMLDDLAAYDTVIWSNPLDSPGFLGVNDVITDYLGLGGQLFISGQHLGSLDGVGVFTQLWWYRDLAANLLGKTAVSDTISGSGDSLFAGLTFSLNGGSSSNNQTAPDVTAPRADNFSEPAFEFPDGRSAGLTAGVCTPFRMVYLGFGLEGVAEAADRAAILERSFTYFAQPRRQFGVRFSPDSIDEIGIPNEQMVYTVTVLNQSELLTDTFQLSLSGASWASSLLTKTMTLGPCQIGQMVLTIDVPPDLPPDSVDSLQITAVSSNNPATTAQLLVLHKTPGRILFVDDDRWYDQTDEIAAALDSLGFVYDRWDTGHASDQRNGPPLSLLREYNFVIWYTGYDWFQPITNAENEALEAYLAQGGRLFLTSQDFLYYHYQTKLAQTYFGVADYLETVAPSQLIASGEMLLPLPLDFDPYQNHGDGIIPAAHSQPFFWHDRALPAGTATAGDDWRAILLAVPFETITPTQQAQAMNRVMGWLSDLGDSSFSVDARVGQIGEPRSYTLTVKQIDAGLSNTIWLTNTLPAGLELLPGSIGGGAVYDAASRQLTWNGTLPSGGSQIITYQATPTGLFPVGHLLENVVELLDGRNDLRFSYTTNIWLSAPDVVATITAVPNQPLVADTFTYTVGLQNVGLAAASQISTVVSLPNTFNIVTDTLSSTAGSAAVGDRRLYWQGDLGLAESVTMTLVLTRAITAVPQWVAATALVDDGMTNPAFFTQWEYLPVYSSYFPIMFQANKP</sequence>
<dbReference type="SUPFAM" id="SSF52743">
    <property type="entry name" value="Subtilisin-like"/>
    <property type="match status" value="1"/>
</dbReference>
<protein>
    <submittedName>
        <fullName evidence="6">Copper binding protein, plastocyanin/azurin family</fullName>
    </submittedName>
</protein>
<dbReference type="PROSITE" id="PS51892">
    <property type="entry name" value="SUBTILASE"/>
    <property type="match status" value="1"/>
</dbReference>
<feature type="domain" description="Peptidase S8/S53" evidence="5">
    <location>
        <begin position="200"/>
        <end position="467"/>
    </location>
</feature>
<dbReference type="PROSITE" id="PS00138">
    <property type="entry name" value="SUBTILASE_SER"/>
    <property type="match status" value="1"/>
</dbReference>
<evidence type="ECO:0000256" key="2">
    <source>
        <dbReference type="ARBA" id="ARBA00022670"/>
    </source>
</evidence>
<comment type="similarity">
    <text evidence="1">Belongs to the peptidase S8 family.</text>
</comment>
<dbReference type="InterPro" id="IPR015500">
    <property type="entry name" value="Peptidase_S8_subtilisin-rel"/>
</dbReference>
<evidence type="ECO:0000313" key="6">
    <source>
        <dbReference type="EMBL" id="VAW34852.1"/>
    </source>
</evidence>
<gene>
    <name evidence="6" type="ORF">MNBD_CHLOROFLEXI01-619</name>
</gene>
<dbReference type="EMBL" id="UOEU01000554">
    <property type="protein sequence ID" value="VAW34852.1"/>
    <property type="molecule type" value="Genomic_DNA"/>
</dbReference>
<reference evidence="6" key="1">
    <citation type="submission" date="2018-06" db="EMBL/GenBank/DDBJ databases">
        <authorList>
            <person name="Zhirakovskaya E."/>
        </authorList>
    </citation>
    <scope>NUCLEOTIDE SEQUENCE</scope>
</reference>
<dbReference type="Pfam" id="PF13620">
    <property type="entry name" value="CarboxypepD_reg"/>
    <property type="match status" value="2"/>
</dbReference>
<dbReference type="PROSITE" id="PS00136">
    <property type="entry name" value="SUBTILASE_ASP"/>
    <property type="match status" value="1"/>
</dbReference>
<name>A0A3B0V7W8_9ZZZZ</name>
<organism evidence="6">
    <name type="scientific">hydrothermal vent metagenome</name>
    <dbReference type="NCBI Taxonomy" id="652676"/>
    <lineage>
        <taxon>unclassified sequences</taxon>
        <taxon>metagenomes</taxon>
        <taxon>ecological metagenomes</taxon>
    </lineage>
</organism>
<dbReference type="PRINTS" id="PR00723">
    <property type="entry name" value="SUBTILISIN"/>
</dbReference>
<keyword evidence="2" id="KW-0645">Protease</keyword>
<dbReference type="InterPro" id="IPR036852">
    <property type="entry name" value="Peptidase_S8/S53_dom_sf"/>
</dbReference>
<dbReference type="InterPro" id="IPR022398">
    <property type="entry name" value="Peptidase_S8_His-AS"/>
</dbReference>
<proteinExistence type="inferred from homology"/>
<dbReference type="InterPro" id="IPR000209">
    <property type="entry name" value="Peptidase_S8/S53_dom"/>
</dbReference>
<dbReference type="Pfam" id="PF00082">
    <property type="entry name" value="Peptidase_S8"/>
    <property type="match status" value="1"/>
</dbReference>
<dbReference type="PANTHER" id="PTHR43806:SF67">
    <property type="entry name" value="EGF-LIKE DOMAIN-CONTAINING PROTEIN"/>
    <property type="match status" value="1"/>
</dbReference>
<accession>A0A3B0V7W8</accession>
<evidence type="ECO:0000256" key="4">
    <source>
        <dbReference type="ARBA" id="ARBA00022825"/>
    </source>
</evidence>
<dbReference type="SUPFAM" id="SSF49464">
    <property type="entry name" value="Carboxypeptidase regulatory domain-like"/>
    <property type="match status" value="2"/>
</dbReference>
<dbReference type="Gene3D" id="3.40.50.200">
    <property type="entry name" value="Peptidase S8/S53 domain"/>
    <property type="match status" value="1"/>
</dbReference>
<dbReference type="PANTHER" id="PTHR43806">
    <property type="entry name" value="PEPTIDASE S8"/>
    <property type="match status" value="1"/>
</dbReference>
<evidence type="ECO:0000259" key="5">
    <source>
        <dbReference type="Pfam" id="PF00082"/>
    </source>
</evidence>
<dbReference type="InterPro" id="IPR008969">
    <property type="entry name" value="CarboxyPept-like_regulatory"/>
</dbReference>
<dbReference type="InterPro" id="IPR023827">
    <property type="entry name" value="Peptidase_S8_Asp-AS"/>
</dbReference>
<evidence type="ECO:0000256" key="3">
    <source>
        <dbReference type="ARBA" id="ARBA00022801"/>
    </source>
</evidence>